<keyword evidence="3" id="KW-1185">Reference proteome</keyword>
<accession>A0ABP9SG50</accession>
<dbReference type="NCBIfam" id="TIGR04430">
    <property type="entry name" value="OM_asym_MlaD"/>
    <property type="match status" value="1"/>
</dbReference>
<dbReference type="Proteomes" id="UP001501600">
    <property type="component" value="Unassembled WGS sequence"/>
</dbReference>
<sequence length="160" mass="16996">MGKGMTSRKTELAVGVFLLAGLLALLVLVLKVANIDLKGSGPTYQLTAHFDNIGSLKVRSPVKVGGVVVGRVSAIDLDPVSLLPVVTLTIDARFDQFPETSSLSILTAGLLGEQYVGLSPGFYEDEDAVLADGDQVEDTRSAMVLEELIGQFLYRAGEDK</sequence>
<dbReference type="PANTHER" id="PTHR33371:SF4">
    <property type="entry name" value="INTERMEMBRANE PHOSPHOLIPID TRANSPORT SYSTEM BINDING PROTEIN MLAD"/>
    <property type="match status" value="1"/>
</dbReference>
<comment type="caution">
    <text evidence="2">The sequence shown here is derived from an EMBL/GenBank/DDBJ whole genome shotgun (WGS) entry which is preliminary data.</text>
</comment>
<evidence type="ECO:0000259" key="1">
    <source>
        <dbReference type="Pfam" id="PF02470"/>
    </source>
</evidence>
<dbReference type="InterPro" id="IPR030970">
    <property type="entry name" value="ABC_MlaD"/>
</dbReference>
<reference evidence="3" key="1">
    <citation type="journal article" date="2019" name="Int. J. Syst. Evol. Microbiol.">
        <title>The Global Catalogue of Microorganisms (GCM) 10K type strain sequencing project: providing services to taxonomists for standard genome sequencing and annotation.</title>
        <authorList>
            <consortium name="The Broad Institute Genomics Platform"/>
            <consortium name="The Broad Institute Genome Sequencing Center for Infectious Disease"/>
            <person name="Wu L."/>
            <person name="Ma J."/>
        </authorList>
    </citation>
    <scope>NUCLEOTIDE SEQUENCE [LARGE SCALE GENOMIC DNA]</scope>
    <source>
        <strain evidence="3">JCM 18720</strain>
    </source>
</reference>
<proteinExistence type="predicted"/>
<dbReference type="PANTHER" id="PTHR33371">
    <property type="entry name" value="INTERMEMBRANE PHOSPHOLIPID TRANSPORT SYSTEM BINDING PROTEIN MLAD-RELATED"/>
    <property type="match status" value="1"/>
</dbReference>
<dbReference type="Pfam" id="PF02470">
    <property type="entry name" value="MlaD"/>
    <property type="match status" value="1"/>
</dbReference>
<dbReference type="InterPro" id="IPR003399">
    <property type="entry name" value="Mce/MlaD"/>
</dbReference>
<gene>
    <name evidence="2" type="primary">mlaD</name>
    <name evidence="2" type="ORF">GCM10025772_27350</name>
</gene>
<feature type="domain" description="Mce/MlaD" evidence="1">
    <location>
        <begin position="42"/>
        <end position="121"/>
    </location>
</feature>
<organism evidence="2 3">
    <name type="scientific">Ferrimonas gelatinilytica</name>
    <dbReference type="NCBI Taxonomy" id="1255257"/>
    <lineage>
        <taxon>Bacteria</taxon>
        <taxon>Pseudomonadati</taxon>
        <taxon>Pseudomonadota</taxon>
        <taxon>Gammaproteobacteria</taxon>
        <taxon>Alteromonadales</taxon>
        <taxon>Ferrimonadaceae</taxon>
        <taxon>Ferrimonas</taxon>
    </lineage>
</organism>
<dbReference type="InterPro" id="IPR052336">
    <property type="entry name" value="MlaD_Phospholipid_Transporter"/>
</dbReference>
<name>A0ABP9SG50_9GAMM</name>
<evidence type="ECO:0000313" key="3">
    <source>
        <dbReference type="Proteomes" id="UP001501600"/>
    </source>
</evidence>
<dbReference type="EMBL" id="BAABLF010000029">
    <property type="protein sequence ID" value="GAA5194417.1"/>
    <property type="molecule type" value="Genomic_DNA"/>
</dbReference>
<evidence type="ECO:0000313" key="2">
    <source>
        <dbReference type="EMBL" id="GAA5194417.1"/>
    </source>
</evidence>
<protein>
    <submittedName>
        <fullName evidence="2">Outer membrane lipid asymmetry maintenance protein MlaD</fullName>
    </submittedName>
</protein>